<feature type="transmembrane region" description="Helical" evidence="2">
    <location>
        <begin position="406"/>
        <end position="432"/>
    </location>
</feature>
<reference evidence="3" key="1">
    <citation type="submission" date="2022-11" db="EMBL/GenBank/DDBJ databases">
        <title>Description of Microcella daejonensis nov. sp, isolated from riverside soil.</title>
        <authorList>
            <person name="Molina K.M."/>
            <person name="Kim S.B."/>
        </authorList>
    </citation>
    <scope>NUCLEOTIDE SEQUENCE</scope>
    <source>
        <strain evidence="3">MMS21-STM12</strain>
    </source>
</reference>
<dbReference type="InterPro" id="IPR058062">
    <property type="entry name" value="SCO7613_C"/>
</dbReference>
<feature type="transmembrane region" description="Helical" evidence="2">
    <location>
        <begin position="1147"/>
        <end position="1164"/>
    </location>
</feature>
<feature type="transmembrane region" description="Helical" evidence="2">
    <location>
        <begin position="952"/>
        <end position="971"/>
    </location>
</feature>
<feature type="transmembrane region" description="Helical" evidence="2">
    <location>
        <begin position="232"/>
        <end position="250"/>
    </location>
</feature>
<feature type="transmembrane region" description="Helical" evidence="2">
    <location>
        <begin position="799"/>
        <end position="819"/>
    </location>
</feature>
<feature type="transmembrane region" description="Helical" evidence="2">
    <location>
        <begin position="768"/>
        <end position="787"/>
    </location>
</feature>
<keyword evidence="4" id="KW-1185">Reference proteome</keyword>
<feature type="compositionally biased region" description="Pro residues" evidence="1">
    <location>
        <begin position="149"/>
        <end position="161"/>
    </location>
</feature>
<feature type="transmembrane region" description="Helical" evidence="2">
    <location>
        <begin position="1171"/>
        <end position="1188"/>
    </location>
</feature>
<gene>
    <name evidence="3" type="ORF">OVN18_10000</name>
</gene>
<proteinExistence type="predicted"/>
<feature type="transmembrane region" description="Helical" evidence="2">
    <location>
        <begin position="172"/>
        <end position="195"/>
    </location>
</feature>
<dbReference type="Proteomes" id="UP001164706">
    <property type="component" value="Chromosome"/>
</dbReference>
<dbReference type="KEGG" id="mdb:OVN18_10000"/>
<feature type="transmembrane region" description="Helical" evidence="2">
    <location>
        <begin position="379"/>
        <end position="399"/>
    </location>
</feature>
<feature type="transmembrane region" description="Helical" evidence="2">
    <location>
        <begin position="601"/>
        <end position="622"/>
    </location>
</feature>
<feature type="transmembrane region" description="Helical" evidence="2">
    <location>
        <begin position="977"/>
        <end position="995"/>
    </location>
</feature>
<keyword evidence="2" id="KW-0812">Transmembrane</keyword>
<keyword evidence="2" id="KW-1133">Transmembrane helix</keyword>
<feature type="transmembrane region" description="Helical" evidence="2">
    <location>
        <begin position="1070"/>
        <end position="1088"/>
    </location>
</feature>
<feature type="transmembrane region" description="Helical" evidence="2">
    <location>
        <begin position="1200"/>
        <end position="1218"/>
    </location>
</feature>
<evidence type="ECO:0000313" key="4">
    <source>
        <dbReference type="Proteomes" id="UP001164706"/>
    </source>
</evidence>
<feature type="transmembrane region" description="Helical" evidence="2">
    <location>
        <begin position="201"/>
        <end position="220"/>
    </location>
</feature>
<organism evidence="3 4">
    <name type="scientific">Microcella daejeonensis</name>
    <dbReference type="NCBI Taxonomy" id="2994971"/>
    <lineage>
        <taxon>Bacteria</taxon>
        <taxon>Bacillati</taxon>
        <taxon>Actinomycetota</taxon>
        <taxon>Actinomycetes</taxon>
        <taxon>Micrococcales</taxon>
        <taxon>Microbacteriaceae</taxon>
        <taxon>Microcella</taxon>
    </lineage>
</organism>
<feature type="transmembrane region" description="Helical" evidence="2">
    <location>
        <begin position="678"/>
        <end position="699"/>
    </location>
</feature>
<feature type="transmembrane region" description="Helical" evidence="2">
    <location>
        <begin position="262"/>
        <end position="281"/>
    </location>
</feature>
<feature type="transmembrane region" description="Helical" evidence="2">
    <location>
        <begin position="1094"/>
        <end position="1111"/>
    </location>
</feature>
<keyword evidence="2" id="KW-0472">Membrane</keyword>
<feature type="transmembrane region" description="Helical" evidence="2">
    <location>
        <begin position="1040"/>
        <end position="1058"/>
    </location>
</feature>
<protein>
    <recommendedName>
        <fullName evidence="5">DUF2157 domain-containing protein</fullName>
    </recommendedName>
</protein>
<feature type="transmembrane region" description="Helical" evidence="2">
    <location>
        <begin position="312"/>
        <end position="331"/>
    </location>
</feature>
<dbReference type="AlphaFoldDB" id="A0A9E8MJW4"/>
<feature type="transmembrane region" description="Helical" evidence="2">
    <location>
        <begin position="711"/>
        <end position="731"/>
    </location>
</feature>
<dbReference type="EMBL" id="CP113089">
    <property type="protein sequence ID" value="WAB80892.1"/>
    <property type="molecule type" value="Genomic_DNA"/>
</dbReference>
<feature type="transmembrane region" description="Helical" evidence="2">
    <location>
        <begin position="1007"/>
        <end position="1028"/>
    </location>
</feature>
<feature type="transmembrane region" description="Helical" evidence="2">
    <location>
        <begin position="438"/>
        <end position="459"/>
    </location>
</feature>
<feature type="transmembrane region" description="Helical" evidence="2">
    <location>
        <begin position="921"/>
        <end position="940"/>
    </location>
</feature>
<feature type="transmembrane region" description="Helical" evidence="2">
    <location>
        <begin position="654"/>
        <end position="672"/>
    </location>
</feature>
<dbReference type="NCBIfam" id="NF047321">
    <property type="entry name" value="SCO7613_CTERM"/>
    <property type="match status" value="1"/>
</dbReference>
<feature type="transmembrane region" description="Helical" evidence="2">
    <location>
        <begin position="839"/>
        <end position="857"/>
    </location>
</feature>
<feature type="transmembrane region" description="Helical" evidence="2">
    <location>
        <begin position="892"/>
        <end position="909"/>
    </location>
</feature>
<evidence type="ECO:0000256" key="2">
    <source>
        <dbReference type="SAM" id="Phobius"/>
    </source>
</evidence>
<feature type="transmembrane region" description="Helical" evidence="2">
    <location>
        <begin position="288"/>
        <end position="306"/>
    </location>
</feature>
<accession>A0A9E8MJW4</accession>
<evidence type="ECO:0000256" key="1">
    <source>
        <dbReference type="SAM" id="MobiDB-lite"/>
    </source>
</evidence>
<feature type="transmembrane region" description="Helical" evidence="2">
    <location>
        <begin position="471"/>
        <end position="493"/>
    </location>
</feature>
<feature type="transmembrane region" description="Helical" evidence="2">
    <location>
        <begin position="737"/>
        <end position="756"/>
    </location>
</feature>
<evidence type="ECO:0000313" key="3">
    <source>
        <dbReference type="EMBL" id="WAB80892.1"/>
    </source>
</evidence>
<dbReference type="RefSeq" id="WP_267780637.1">
    <property type="nucleotide sequence ID" value="NZ_CP113089.1"/>
</dbReference>
<name>A0A9E8MJW4_9MICO</name>
<feature type="region of interest" description="Disordered" evidence="1">
    <location>
        <begin position="140"/>
        <end position="163"/>
    </location>
</feature>
<feature type="transmembrane region" description="Helical" evidence="2">
    <location>
        <begin position="863"/>
        <end position="880"/>
    </location>
</feature>
<feature type="transmembrane region" description="Helical" evidence="2">
    <location>
        <begin position="570"/>
        <end position="589"/>
    </location>
</feature>
<feature type="transmembrane region" description="Helical" evidence="2">
    <location>
        <begin position="1123"/>
        <end position="1141"/>
    </location>
</feature>
<sequence length="1236" mass="121435">MSETISTPVPGADDDARWAGRVDFPRGPADLRSVTTCPACHAPLRSALCTVCALDLRHPDAAELAAVSARAADLLDARRALIGRLRRDAAAASRAHAGPAAVPAVPLAPAAPVAPLAPVAHAGPAIPAAAAAPPASLVASAPSRTTIPPAAPGAPQRPVPSAPRSGRSGIQVALLVVGVSLLSIFAIFWLAYAFLVYGSTVRMLIIAGGTLATLAAAAALSRRGLTATAEGIAVLVTIILVLDAWALRANDPVGIGSVDGPLYWGVALLVVAAVAIAWSRLGRLSSPAVGAALVLPLGAALVTGHLADAGRLDAQAVAVIAGLAAFLVALAHPVIAPAARPRLAGVVALTALAAAAPGALLALGAGIGGGLGQSGADALPLVTGLGLALVSALHVLLAPRASGTPVVAAGIAVAAAAGGTLALLAGIVASILQNEGRPLTTAGALLVVVTVAVLLSLLPSRPARVLDAARVAAVASAAVVAAAAAAVTLVTALSPALEALLAVATPVDDVTSPLQTATDAELAALGGAAATLALIALGGRLGGPLRPVMPFTLPGLGALLVAATPLAGPWWLALALAVLLAIGGAAGVSRARGLASGPPRTALLVTLGIVAVGGSVIALVVAPRVESAWIIGTAAALLAITLGRRVAPQTPAALAALVAAVVLVLAVAPALGSDLVRAGVSVSLPGVLLILAALLVIAVPLGRLDEVEQRATALLAGVAGLGAAALMLDLGSGGRTAVSDGLAIALGVAALSLLVLRSRDAALRVPAAALLGPAAVGLVTVALRIVAAGSREPATIAGIALWGPIAALGALLLVTAVALATLERGAASGRVEEHRSLRFAVDGGVVVSGAWMLSLAIERDVAVLGLLLAAVVVLLIALSGDGLIGARSRRRHLGWIALALGTSALWTGLADESIADPEGYALPLAGALLLIAAALARHGAARGTPARSAAPLIGAALALALLPIALLSGIGAGTPTLRSAVVGLAALALLGVAVARTERLESGIPTLPIVLAGVSLTALGVVSGALVIDLIARVATPLELQLRGLLVVVVLASAAVAVRVLTTAAMRDPVAGILLGFGALAAAVLGIAGTVAPVELIALPVALAALALGVLELDRRPGTSSWPLLAPGLLLLLAPSLIAIAGEPEPWRIVALGVVSAGVMLGGVQQRLQAPFVLGGSVLLVHALVQSWPLLSRAAAAVDWWIWLGIVGILVVAVAARYERRVQNLTAIARRIADLR</sequence>
<feature type="transmembrane region" description="Helical" evidence="2">
    <location>
        <begin position="343"/>
        <end position="367"/>
    </location>
</feature>
<feature type="transmembrane region" description="Helical" evidence="2">
    <location>
        <begin position="628"/>
        <end position="647"/>
    </location>
</feature>
<evidence type="ECO:0008006" key="5">
    <source>
        <dbReference type="Google" id="ProtNLM"/>
    </source>
</evidence>